<organism evidence="4">
    <name type="scientific">Oryza sativa subsp. japonica</name>
    <name type="common">Rice</name>
    <dbReference type="NCBI Taxonomy" id="39947"/>
    <lineage>
        <taxon>Eukaryota</taxon>
        <taxon>Viridiplantae</taxon>
        <taxon>Streptophyta</taxon>
        <taxon>Embryophyta</taxon>
        <taxon>Tracheophyta</taxon>
        <taxon>Spermatophyta</taxon>
        <taxon>Magnoliopsida</taxon>
        <taxon>Liliopsida</taxon>
        <taxon>Poales</taxon>
        <taxon>Poaceae</taxon>
        <taxon>BOP clade</taxon>
        <taxon>Oryzoideae</taxon>
        <taxon>Oryzeae</taxon>
        <taxon>Oryzinae</taxon>
        <taxon>Oryza</taxon>
        <taxon>Oryza sativa</taxon>
    </lineage>
</organism>
<feature type="compositionally biased region" description="Polar residues" evidence="1">
    <location>
        <begin position="423"/>
        <end position="437"/>
    </location>
</feature>
<sequence>MEQISLEHRYKECRPRRNNSCPTKTLVGKDQLKELEHRRPSPSVIAKLMGLDVLPPAYVAHNQHQEFKDVFEVSEEPQEAVTKERSHNFPKGLPSLKRSALKLRKLMPSKSPYGDETFDNNVVNQDGFDRLNSLEINNPLFEKHPYDVNCSPNYRYEKDSTSSTFRKYPVGLGNSSLKEIVVLELGLGEVQHSGNAFSTPEPSDVNKNFRRKMKQAEFSTTNRGSQNLLGTKDINVPRIKGERHLTSNAVDSLLKRQDSSLDQYNTVDTDNTGSSQKCVSSEVNSRKSNRSSSNSSPWKIRRKYEEGAIGSKTLAEMFALSDSERLKRDSDSHVQIQDNKLNRGNNNDKEGCFIVLPKHAPRFLLTNFRRKMKQAEFSTTNRGSQNLLGTKDINVPRIKGERHLTSNAVDSLLKRQDSSLDQYNTVDTDNTGSSQKCVSSEVNSRKSNRSSSNSSPWKIRRKYEEGAIGSKTLAEMFALSDSERLKRDSDSHVQIQDNKLNRGNNNDKEGCFIVLPKHAPRLPPHSLLDKNSSCERSPHDIFFSNTSISHNSGQFHFDSFWDKPTRQQISSPTQDDLRNASCARYHTLEQHRSSFPSYDNSRNNSWHLTDDFSTFACINEKVLFTTDEDLLRKPTETVHSSFGSRLSGEQKVSASPFHCGVYEAITISDHTCAAKSRRSLKEVDRPSPVSILEPPTDEDSCCSGYLKNDSQVMPSIDKQIYGCELRYEQEVSLSSDNDNDSSDQSLEAFEVEEEKEFSYLLDILISSGVIVADSQLLFKSWQSSGYLVGPHVFDKLEGKYSKVATWPRPQRRLLFDLANSVLSEILAPCIDTHPWAKLSRNCCPVWGPEGPVEVVWQTMVRQQEELAVAHPDDKILDPEWLEFGEGINMVGWHIARMLHGDLLDDVILEFLSGFVAS</sequence>
<name>B9F733_ORYSJ</name>
<dbReference type="EMBL" id="CM000140">
    <property type="protein sequence ID" value="EEE60221.1"/>
    <property type="molecule type" value="Genomic_DNA"/>
</dbReference>
<dbReference type="InterPro" id="IPR032795">
    <property type="entry name" value="DUF3741-assoc"/>
</dbReference>
<evidence type="ECO:0000313" key="4">
    <source>
        <dbReference type="EMBL" id="EEE60221.1"/>
    </source>
</evidence>
<feature type="region of interest" description="Disordered" evidence="1">
    <location>
        <begin position="423"/>
        <end position="458"/>
    </location>
</feature>
<reference evidence="4" key="2">
    <citation type="submission" date="2008-12" db="EMBL/GenBank/DDBJ databases">
        <title>Improved gene annotation of the rice (Oryza sativa) genomes.</title>
        <authorList>
            <person name="Wang J."/>
            <person name="Li R."/>
            <person name="Fan W."/>
            <person name="Huang Q."/>
            <person name="Zhang J."/>
            <person name="Zhou Y."/>
            <person name="Hu Y."/>
            <person name="Zi S."/>
            <person name="Li J."/>
            <person name="Ni P."/>
            <person name="Zheng H."/>
            <person name="Zhang Y."/>
            <person name="Zhao M."/>
            <person name="Hao Q."/>
            <person name="McDermott J."/>
            <person name="Samudrala R."/>
            <person name="Kristiansen K."/>
            <person name="Wong G.K.-S."/>
        </authorList>
    </citation>
    <scope>NUCLEOTIDE SEQUENCE</scope>
</reference>
<protein>
    <submittedName>
        <fullName evidence="4">Uncharacterized protein</fullName>
    </submittedName>
</protein>
<dbReference type="PANTHER" id="PTHR46836">
    <property type="entry name" value="AFADIN"/>
    <property type="match status" value="1"/>
</dbReference>
<feature type="domain" description="DUF4378" evidence="2">
    <location>
        <begin position="756"/>
        <end position="905"/>
    </location>
</feature>
<dbReference type="AlphaFoldDB" id="B9F733"/>
<dbReference type="Pfam" id="PF14383">
    <property type="entry name" value="VARLMGL"/>
    <property type="match status" value="1"/>
</dbReference>
<dbReference type="InterPro" id="IPR025486">
    <property type="entry name" value="DUF4378"/>
</dbReference>
<evidence type="ECO:0000256" key="1">
    <source>
        <dbReference type="SAM" id="MobiDB-lite"/>
    </source>
</evidence>
<reference evidence="4" key="1">
    <citation type="journal article" date="2005" name="PLoS Biol.">
        <title>The genomes of Oryza sativa: a history of duplications.</title>
        <authorList>
            <person name="Yu J."/>
            <person name="Wang J."/>
            <person name="Lin W."/>
            <person name="Li S."/>
            <person name="Li H."/>
            <person name="Zhou J."/>
            <person name="Ni P."/>
            <person name="Dong W."/>
            <person name="Hu S."/>
            <person name="Zeng C."/>
            <person name="Zhang J."/>
            <person name="Zhang Y."/>
            <person name="Li R."/>
            <person name="Xu Z."/>
            <person name="Li S."/>
            <person name="Li X."/>
            <person name="Zheng H."/>
            <person name="Cong L."/>
            <person name="Lin L."/>
            <person name="Yin J."/>
            <person name="Geng J."/>
            <person name="Li G."/>
            <person name="Shi J."/>
            <person name="Liu J."/>
            <person name="Lv H."/>
            <person name="Li J."/>
            <person name="Wang J."/>
            <person name="Deng Y."/>
            <person name="Ran L."/>
            <person name="Shi X."/>
            <person name="Wang X."/>
            <person name="Wu Q."/>
            <person name="Li C."/>
            <person name="Ren X."/>
            <person name="Wang J."/>
            <person name="Wang X."/>
            <person name="Li D."/>
            <person name="Liu D."/>
            <person name="Zhang X."/>
            <person name="Ji Z."/>
            <person name="Zhao W."/>
            <person name="Sun Y."/>
            <person name="Zhang Z."/>
            <person name="Bao J."/>
            <person name="Han Y."/>
            <person name="Dong L."/>
            <person name="Ji J."/>
            <person name="Chen P."/>
            <person name="Wu S."/>
            <person name="Liu J."/>
            <person name="Xiao Y."/>
            <person name="Bu D."/>
            <person name="Tan J."/>
            <person name="Yang L."/>
            <person name="Ye C."/>
            <person name="Zhang J."/>
            <person name="Xu J."/>
            <person name="Zhou Y."/>
            <person name="Yu Y."/>
            <person name="Zhang B."/>
            <person name="Zhuang S."/>
            <person name="Wei H."/>
            <person name="Liu B."/>
            <person name="Lei M."/>
            <person name="Yu H."/>
            <person name="Li Y."/>
            <person name="Xu H."/>
            <person name="Wei S."/>
            <person name="He X."/>
            <person name="Fang L."/>
            <person name="Zhang Z."/>
            <person name="Zhang Y."/>
            <person name="Huang X."/>
            <person name="Su Z."/>
            <person name="Tong W."/>
            <person name="Li J."/>
            <person name="Tong Z."/>
            <person name="Li S."/>
            <person name="Ye J."/>
            <person name="Wang L."/>
            <person name="Fang L."/>
            <person name="Lei T."/>
            <person name="Chen C."/>
            <person name="Chen H."/>
            <person name="Xu Z."/>
            <person name="Li H."/>
            <person name="Huang H."/>
            <person name="Zhang F."/>
            <person name="Xu H."/>
            <person name="Li N."/>
            <person name="Zhao C."/>
            <person name="Li S."/>
            <person name="Dong L."/>
            <person name="Huang Y."/>
            <person name="Li L."/>
            <person name="Xi Y."/>
            <person name="Qi Q."/>
            <person name="Li W."/>
            <person name="Zhang B."/>
            <person name="Hu W."/>
            <person name="Zhang Y."/>
            <person name="Tian X."/>
            <person name="Jiao Y."/>
            <person name="Liang X."/>
            <person name="Jin J."/>
            <person name="Gao L."/>
            <person name="Zheng W."/>
            <person name="Hao B."/>
            <person name="Liu S."/>
            <person name="Wang W."/>
            <person name="Yuan L."/>
            <person name="Cao M."/>
            <person name="McDermott J."/>
            <person name="Samudrala R."/>
            <person name="Wang J."/>
            <person name="Wong G.K."/>
            <person name="Yang H."/>
        </authorList>
    </citation>
    <scope>NUCLEOTIDE SEQUENCE [LARGE SCALE GENOMIC DNA]</scope>
</reference>
<evidence type="ECO:0000259" key="3">
    <source>
        <dbReference type="Pfam" id="PF14383"/>
    </source>
</evidence>
<feature type="compositionally biased region" description="Polar residues" evidence="1">
    <location>
        <begin position="264"/>
        <end position="278"/>
    </location>
</feature>
<evidence type="ECO:0000259" key="2">
    <source>
        <dbReference type="Pfam" id="PF14309"/>
    </source>
</evidence>
<dbReference type="Pfam" id="PF14309">
    <property type="entry name" value="DUF4378"/>
    <property type="match status" value="1"/>
</dbReference>
<dbReference type="Proteomes" id="UP000007752">
    <property type="component" value="Chromosome 3"/>
</dbReference>
<feature type="region of interest" description="Disordered" evidence="1">
    <location>
        <begin position="264"/>
        <end position="299"/>
    </location>
</feature>
<dbReference type="PANTHER" id="PTHR46836:SF6">
    <property type="entry name" value="EXPRESSED PROTEIN"/>
    <property type="match status" value="1"/>
</dbReference>
<feature type="domain" description="DUF3741" evidence="3">
    <location>
        <begin position="41"/>
        <end position="59"/>
    </location>
</feature>
<accession>B9F733</accession>
<gene>
    <name evidence="4" type="ORF">OsJ_13193</name>
</gene>
<proteinExistence type="predicted"/>